<dbReference type="InterPro" id="IPR021109">
    <property type="entry name" value="Peptidase_aspartic_dom_sf"/>
</dbReference>
<dbReference type="EMBL" id="GEDV01001796">
    <property type="protein sequence ID" value="JAP86761.1"/>
    <property type="molecule type" value="Transcribed_RNA"/>
</dbReference>
<keyword evidence="4" id="KW-0548">Nucleotidyltransferase</keyword>
<dbReference type="InterPro" id="IPR000477">
    <property type="entry name" value="RT_dom"/>
</dbReference>
<dbReference type="InterPro" id="IPR036397">
    <property type="entry name" value="RNaseH_sf"/>
</dbReference>
<dbReference type="FunFam" id="3.30.70.270:FF:000023">
    <property type="entry name" value="Pol"/>
    <property type="match status" value="1"/>
</dbReference>
<dbReference type="SUPFAM" id="SSF53098">
    <property type="entry name" value="Ribonuclease H-like"/>
    <property type="match status" value="1"/>
</dbReference>
<dbReference type="Gene3D" id="3.30.70.270">
    <property type="match status" value="2"/>
</dbReference>
<dbReference type="Pfam" id="PF17921">
    <property type="entry name" value="Integrase_H2C2"/>
    <property type="match status" value="1"/>
</dbReference>
<dbReference type="GO" id="GO:0004519">
    <property type="term" value="F:endonuclease activity"/>
    <property type="evidence" value="ECO:0007669"/>
    <property type="project" value="UniProtKB-KW"/>
</dbReference>
<evidence type="ECO:0000313" key="15">
    <source>
        <dbReference type="EMBL" id="JAP86761.1"/>
    </source>
</evidence>
<keyword evidence="5" id="KW-0540">Nuclease</keyword>
<reference evidence="15" key="1">
    <citation type="journal article" date="2016" name="Ticks Tick Borne Dis.">
        <title>De novo assembly and annotation of the salivary gland transcriptome of Rhipicephalus appendiculatus male and female ticks during blood feeding.</title>
        <authorList>
            <person name="de Castro M.H."/>
            <person name="de Klerk D."/>
            <person name="Pienaar R."/>
            <person name="Latif A.A."/>
            <person name="Rees D.J."/>
            <person name="Mans B.J."/>
        </authorList>
    </citation>
    <scope>NUCLEOTIDE SEQUENCE</scope>
    <source>
        <tissue evidence="15">Salivary glands</tissue>
    </source>
</reference>
<dbReference type="GO" id="GO:0006508">
    <property type="term" value="P:proteolysis"/>
    <property type="evidence" value="ECO:0007669"/>
    <property type="project" value="UniProtKB-KW"/>
</dbReference>
<evidence type="ECO:0000256" key="8">
    <source>
        <dbReference type="ARBA" id="ARBA00022842"/>
    </source>
</evidence>
<evidence type="ECO:0000256" key="11">
    <source>
        <dbReference type="ARBA" id="ARBA00022918"/>
    </source>
</evidence>
<evidence type="ECO:0000256" key="3">
    <source>
        <dbReference type="ARBA" id="ARBA00022679"/>
    </source>
</evidence>
<dbReference type="InterPro" id="IPR041588">
    <property type="entry name" value="Integrase_H2C2"/>
</dbReference>
<dbReference type="PROSITE" id="PS50878">
    <property type="entry name" value="RT_POL"/>
    <property type="match status" value="1"/>
</dbReference>
<dbReference type="FunFam" id="3.10.10.10:FF:000007">
    <property type="entry name" value="Retrovirus-related Pol polyprotein from transposon 17.6-like Protein"/>
    <property type="match status" value="1"/>
</dbReference>
<dbReference type="Gene3D" id="1.10.340.70">
    <property type="match status" value="1"/>
</dbReference>
<feature type="domain" description="Reverse transcriptase" evidence="13">
    <location>
        <begin position="184"/>
        <end position="362"/>
    </location>
</feature>
<dbReference type="InterPro" id="IPR043128">
    <property type="entry name" value="Rev_trsase/Diguanyl_cyclase"/>
</dbReference>
<dbReference type="InterPro" id="IPR041577">
    <property type="entry name" value="RT_RNaseH_2"/>
</dbReference>
<evidence type="ECO:0000259" key="13">
    <source>
        <dbReference type="PROSITE" id="PS50878"/>
    </source>
</evidence>
<protein>
    <recommendedName>
        <fullName evidence="1">RNA-directed DNA polymerase</fullName>
        <ecNumber evidence="1">2.7.7.49</ecNumber>
    </recommendedName>
</protein>
<dbReference type="Pfam" id="PF00665">
    <property type="entry name" value="rve"/>
    <property type="match status" value="1"/>
</dbReference>
<dbReference type="PANTHER" id="PTHR37984:SF5">
    <property type="entry name" value="PROTEIN NYNRIN-LIKE"/>
    <property type="match status" value="1"/>
</dbReference>
<keyword evidence="3" id="KW-0808">Transferase</keyword>
<dbReference type="Gene3D" id="3.10.10.10">
    <property type="entry name" value="HIV Type 1 Reverse Transcriptase, subunit A, domain 1"/>
    <property type="match status" value="1"/>
</dbReference>
<dbReference type="Gene3D" id="2.40.70.10">
    <property type="entry name" value="Acid Proteases"/>
    <property type="match status" value="1"/>
</dbReference>
<keyword evidence="12" id="KW-0511">Multifunctional enzyme</keyword>
<keyword evidence="6" id="KW-0255">Endonuclease</keyword>
<evidence type="ECO:0000256" key="9">
    <source>
        <dbReference type="ARBA" id="ARBA00022884"/>
    </source>
</evidence>
<evidence type="ECO:0000256" key="5">
    <source>
        <dbReference type="ARBA" id="ARBA00022722"/>
    </source>
</evidence>
<evidence type="ECO:0000256" key="10">
    <source>
        <dbReference type="ARBA" id="ARBA00022908"/>
    </source>
</evidence>
<dbReference type="SUPFAM" id="SSF50630">
    <property type="entry name" value="Acid proteases"/>
    <property type="match status" value="1"/>
</dbReference>
<name>A0A131Z969_RHIAP</name>
<dbReference type="FunFam" id="3.30.70.270:FF:000164">
    <property type="match status" value="1"/>
</dbReference>
<accession>A0A131Z969</accession>
<dbReference type="Pfam" id="PF17919">
    <property type="entry name" value="RT_RNaseH_2"/>
    <property type="match status" value="1"/>
</dbReference>
<dbReference type="EC" id="2.7.7.49" evidence="1"/>
<dbReference type="InterPro" id="IPR001969">
    <property type="entry name" value="Aspartic_peptidase_AS"/>
</dbReference>
<dbReference type="SUPFAM" id="SSF56672">
    <property type="entry name" value="DNA/RNA polymerases"/>
    <property type="match status" value="1"/>
</dbReference>
<evidence type="ECO:0000256" key="7">
    <source>
        <dbReference type="ARBA" id="ARBA00022801"/>
    </source>
</evidence>
<dbReference type="InterPro" id="IPR001584">
    <property type="entry name" value="Integrase_cat-core"/>
</dbReference>
<feature type="domain" description="Integrase catalytic" evidence="14">
    <location>
        <begin position="703"/>
        <end position="878"/>
    </location>
</feature>
<keyword evidence="10" id="KW-0229">DNA integration</keyword>
<dbReference type="PROSITE" id="PS50994">
    <property type="entry name" value="INTEGRASE"/>
    <property type="match status" value="1"/>
</dbReference>
<dbReference type="GO" id="GO:0004190">
    <property type="term" value="F:aspartic-type endopeptidase activity"/>
    <property type="evidence" value="ECO:0007669"/>
    <property type="project" value="InterPro"/>
</dbReference>
<dbReference type="Gene3D" id="3.30.420.10">
    <property type="entry name" value="Ribonuclease H-like superfamily/Ribonuclease H"/>
    <property type="match status" value="1"/>
</dbReference>
<dbReference type="InterPro" id="IPR043502">
    <property type="entry name" value="DNA/RNA_pol_sf"/>
</dbReference>
<dbReference type="GO" id="GO:0042575">
    <property type="term" value="C:DNA polymerase complex"/>
    <property type="evidence" value="ECO:0007669"/>
    <property type="project" value="UniProtKB-ARBA"/>
</dbReference>
<dbReference type="FunFam" id="2.40.70.10:FF:000130">
    <property type="entry name" value="Retrovirus-related Pol polyprotein from transposon opus-like Protein"/>
    <property type="match status" value="1"/>
</dbReference>
<dbReference type="InterPro" id="IPR012337">
    <property type="entry name" value="RNaseH-like_sf"/>
</dbReference>
<dbReference type="Pfam" id="PF00078">
    <property type="entry name" value="RVT_1"/>
    <property type="match status" value="1"/>
</dbReference>
<dbReference type="GO" id="GO:0015074">
    <property type="term" value="P:DNA integration"/>
    <property type="evidence" value="ECO:0007669"/>
    <property type="project" value="UniProtKB-KW"/>
</dbReference>
<dbReference type="GO" id="GO:0003723">
    <property type="term" value="F:RNA binding"/>
    <property type="evidence" value="ECO:0007669"/>
    <property type="project" value="UniProtKB-KW"/>
</dbReference>
<dbReference type="FunFam" id="3.30.420.10:FF:000032">
    <property type="entry name" value="Retrovirus-related Pol polyprotein from transposon 297-like Protein"/>
    <property type="match status" value="1"/>
</dbReference>
<evidence type="ECO:0000256" key="2">
    <source>
        <dbReference type="ARBA" id="ARBA00022670"/>
    </source>
</evidence>
<evidence type="ECO:0000256" key="4">
    <source>
        <dbReference type="ARBA" id="ARBA00022695"/>
    </source>
</evidence>
<dbReference type="GO" id="GO:0003964">
    <property type="term" value="F:RNA-directed DNA polymerase activity"/>
    <property type="evidence" value="ECO:0007669"/>
    <property type="project" value="UniProtKB-KW"/>
</dbReference>
<dbReference type="FunFam" id="3.10.20.370:FF:000001">
    <property type="entry name" value="Retrovirus-related Pol polyprotein from transposon 17.6-like protein"/>
    <property type="match status" value="1"/>
</dbReference>
<proteinExistence type="predicted"/>
<dbReference type="CDD" id="cd09274">
    <property type="entry name" value="RNase_HI_RT_Ty3"/>
    <property type="match status" value="1"/>
</dbReference>
<dbReference type="PROSITE" id="PS00141">
    <property type="entry name" value="ASP_PROTEASE"/>
    <property type="match status" value="1"/>
</dbReference>
<evidence type="ECO:0000256" key="12">
    <source>
        <dbReference type="ARBA" id="ARBA00023268"/>
    </source>
</evidence>
<dbReference type="CDD" id="cd01647">
    <property type="entry name" value="RT_LTR"/>
    <property type="match status" value="1"/>
</dbReference>
<keyword evidence="7" id="KW-0378">Hydrolase</keyword>
<evidence type="ECO:0000256" key="1">
    <source>
        <dbReference type="ARBA" id="ARBA00012493"/>
    </source>
</evidence>
<keyword evidence="8" id="KW-0460">Magnesium</keyword>
<organism evidence="15">
    <name type="scientific">Rhipicephalus appendiculatus</name>
    <name type="common">Brown ear tick</name>
    <dbReference type="NCBI Taxonomy" id="34631"/>
    <lineage>
        <taxon>Eukaryota</taxon>
        <taxon>Metazoa</taxon>
        <taxon>Ecdysozoa</taxon>
        <taxon>Arthropoda</taxon>
        <taxon>Chelicerata</taxon>
        <taxon>Arachnida</taxon>
        <taxon>Acari</taxon>
        <taxon>Parasitiformes</taxon>
        <taxon>Ixodida</taxon>
        <taxon>Ixodoidea</taxon>
        <taxon>Ixodidae</taxon>
        <taxon>Rhipicephalinae</taxon>
        <taxon>Rhipicephalus</taxon>
        <taxon>Rhipicephalus</taxon>
    </lineage>
</organism>
<keyword evidence="11" id="KW-0695">RNA-directed DNA polymerase</keyword>
<dbReference type="AlphaFoldDB" id="A0A131Z969"/>
<sequence>MVTDQLSGARFLIDTGAEISVVPPTKADRSKSPGQSLRAANASSIATYGLRSLTLDFGLRRIFRWVFVIADVVQPIIGSDFLSYFDLDVSVRSRRLIDGQTRLSISGVLSDITPMAIRMLIPSSPFEKILASFPELTKPCNLTQPPKHTVTHHIVTRGPPAAARPRRLFGDRLAIAKREFDHMLQLGIIRPSSSAWASPLHLVPKRDPGDWRPCGDYRALNAKTVHDSYPLPHIQDFTSRLDGCTIFSKVDLVKAYHQIPVEPADIPKTTITTPFGLFEYVRMPFGLRNSAQTFQRFIAEVTRGLPTVFAYLDDVLIASRTPGDHEQHLRALFQRLQQYGLVVNASKCIFGASELEFLGHHISSKGIRPLPSHVKAIQDYPRPTTLRQLRQFLGLVNFSRRFIPHCAELLRPLTDLLRSTAGPSSAIPWSSEAQAAFAAAKQAVANAVLLILPRSNAPTRLMVDASSVAVGAVLQQCIDSEWRPLSFYSRKLLPAETRYSVFGRELLAIYTAIQHYRHFLEGCSFYVLTDHKPLAYVFRTNSSKYVPRELRHLAYISEFTTDIRHVKGADNTAADALSRIAAVDSPSPTIDWASFSSAQQNDQELAAFRENPRSLRLRLVPHPLSSEPLWCDVSSDLPRPFVPASLRRTVFHSLHDICHPGIRATQRLLTQRYVWPGINGDVRAWTRMCLPCQMTKVSRHTKTPPQPFLPPGRRFDHVHLDIVGPLPVSQGYRYILTMVDRFTRWPEAVPIQDITAETVARAFISTWVSRFGCPGTVTTDRGRQFESSLFTCLNRILGARHCRTTAYHPCANGMVERLHRQLKTALTTRLNRATWVDALPLVLLGLRAVIRADLQCSAAELVYGSSLRLPGDFFTSTHLPDQPQQFLQRLIDCVQDLRPTPPRPSDHKTIFVHPDLATSTHVFVRHDAVRPPLTPAYDGPFRVLNRTSKTATLLQNGREETVSLDRLKPAYLETAIESLSSTPDLPLDYQKRHVTFRLPVYTGGPVAPSFGRRAKRRARDRK</sequence>
<keyword evidence="2" id="KW-0645">Protease</keyword>
<evidence type="ECO:0000256" key="6">
    <source>
        <dbReference type="ARBA" id="ARBA00022759"/>
    </source>
</evidence>
<evidence type="ECO:0000259" key="14">
    <source>
        <dbReference type="PROSITE" id="PS50994"/>
    </source>
</evidence>
<keyword evidence="9" id="KW-0694">RNA-binding</keyword>
<dbReference type="PANTHER" id="PTHR37984">
    <property type="entry name" value="PROTEIN CBG26694"/>
    <property type="match status" value="1"/>
</dbReference>
<dbReference type="InterPro" id="IPR050951">
    <property type="entry name" value="Retrovirus_Pol_polyprotein"/>
</dbReference>